<gene>
    <name evidence="1" type="ORF">SDC9_136714</name>
</gene>
<accession>A0A645DM18</accession>
<name>A0A645DM18_9ZZZZ</name>
<organism evidence="1">
    <name type="scientific">bioreactor metagenome</name>
    <dbReference type="NCBI Taxonomy" id="1076179"/>
    <lineage>
        <taxon>unclassified sequences</taxon>
        <taxon>metagenomes</taxon>
        <taxon>ecological metagenomes</taxon>
    </lineage>
</organism>
<evidence type="ECO:0000313" key="1">
    <source>
        <dbReference type="EMBL" id="MPM89602.1"/>
    </source>
</evidence>
<dbReference type="AlphaFoldDB" id="A0A645DM18"/>
<reference evidence="1" key="1">
    <citation type="submission" date="2019-08" db="EMBL/GenBank/DDBJ databases">
        <authorList>
            <person name="Kucharzyk K."/>
            <person name="Murdoch R.W."/>
            <person name="Higgins S."/>
            <person name="Loffler F."/>
        </authorList>
    </citation>
    <scope>NUCLEOTIDE SEQUENCE</scope>
</reference>
<dbReference type="EMBL" id="VSSQ01037008">
    <property type="protein sequence ID" value="MPM89602.1"/>
    <property type="molecule type" value="Genomic_DNA"/>
</dbReference>
<protein>
    <submittedName>
        <fullName evidence="1">Uncharacterized protein</fullName>
    </submittedName>
</protein>
<comment type="caution">
    <text evidence="1">The sequence shown here is derived from an EMBL/GenBank/DDBJ whole genome shotgun (WGS) entry which is preliminary data.</text>
</comment>
<proteinExistence type="predicted"/>
<sequence>MFDPRHAVVACNLIENILRDRYLLFFVFQDHDRFKLPVVDHRIATASQVVQFQGSLIGNKRSRIILLCNQVMDKVLAHPFLGSEHQIFSSQGIENLKTVAFFSDFCIVRGEI</sequence>